<feature type="compositionally biased region" description="Basic and acidic residues" evidence="1">
    <location>
        <begin position="80"/>
        <end position="92"/>
    </location>
</feature>
<dbReference type="EMBL" id="BMGS01000015">
    <property type="protein sequence ID" value="GGG60161.1"/>
    <property type="molecule type" value="Genomic_DNA"/>
</dbReference>
<gene>
    <name evidence="2" type="ORF">GCM10011378_40170</name>
</gene>
<keyword evidence="3" id="KW-1185">Reference proteome</keyword>
<evidence type="ECO:0000256" key="1">
    <source>
        <dbReference type="SAM" id="MobiDB-lite"/>
    </source>
</evidence>
<feature type="region of interest" description="Disordered" evidence="1">
    <location>
        <begin position="1"/>
        <end position="21"/>
    </location>
</feature>
<feature type="region of interest" description="Disordered" evidence="1">
    <location>
        <begin position="72"/>
        <end position="92"/>
    </location>
</feature>
<name>A0ABQ1X4V8_9BACT</name>
<protein>
    <recommendedName>
        <fullName evidence="4">DUF349 domain-containing protein</fullName>
    </recommendedName>
</protein>
<sequence length="336" mass="39179">MGSAAENGFITVSESNTPPLGLMQPQQRAWLEAIYTRYQHRAPSPTNANSSSFERELEHFNDLWQSLAYATTLPSATENEQQRTEKTEQRMKQRTERMQQLRQTRSARIRQHIEQKQNECLDRLRRMKSALSESNQHFEESSRTLTQLQHEYDALLQQQHLTYQQAVDRRMQKLGAELSQLADSLKMLWEKNESEAARLAEDEQSWSNDETHFIESEKLTFDWQRRSLLLDAKKQHLQSWKNSLQQKKSALHNRRLLAGSSKPSSPGMFSNWKPASDEQRSYWLRKSRPLRELLRSYVQLSVRCQNLKAELSRGGFLSEDPLPEGPAKLVDAPPGW</sequence>
<evidence type="ECO:0000313" key="2">
    <source>
        <dbReference type="EMBL" id="GGG60161.1"/>
    </source>
</evidence>
<reference evidence="3" key="1">
    <citation type="journal article" date="2019" name="Int. J. Syst. Evol. Microbiol.">
        <title>The Global Catalogue of Microorganisms (GCM) 10K type strain sequencing project: providing services to taxonomists for standard genome sequencing and annotation.</title>
        <authorList>
            <consortium name="The Broad Institute Genomics Platform"/>
            <consortium name="The Broad Institute Genome Sequencing Center for Infectious Disease"/>
            <person name="Wu L."/>
            <person name="Ma J."/>
        </authorList>
    </citation>
    <scope>NUCLEOTIDE SEQUENCE [LARGE SCALE GENOMIC DNA]</scope>
    <source>
        <strain evidence="3">CGMCC 1.12990</strain>
    </source>
</reference>
<organism evidence="2 3">
    <name type="scientific">Hymenobacter glacieicola</name>
    <dbReference type="NCBI Taxonomy" id="1562124"/>
    <lineage>
        <taxon>Bacteria</taxon>
        <taxon>Pseudomonadati</taxon>
        <taxon>Bacteroidota</taxon>
        <taxon>Cytophagia</taxon>
        <taxon>Cytophagales</taxon>
        <taxon>Hymenobacteraceae</taxon>
        <taxon>Hymenobacter</taxon>
    </lineage>
</organism>
<evidence type="ECO:0000313" key="3">
    <source>
        <dbReference type="Proteomes" id="UP000601361"/>
    </source>
</evidence>
<evidence type="ECO:0008006" key="4">
    <source>
        <dbReference type="Google" id="ProtNLM"/>
    </source>
</evidence>
<comment type="caution">
    <text evidence="2">The sequence shown here is derived from an EMBL/GenBank/DDBJ whole genome shotgun (WGS) entry which is preliminary data.</text>
</comment>
<accession>A0ABQ1X4V8</accession>
<dbReference type="Proteomes" id="UP000601361">
    <property type="component" value="Unassembled WGS sequence"/>
</dbReference>
<proteinExistence type="predicted"/>
<feature type="region of interest" description="Disordered" evidence="1">
    <location>
        <begin position="315"/>
        <end position="336"/>
    </location>
</feature>